<accession>A0A840I0L0</accession>
<dbReference type="GO" id="GO:0032259">
    <property type="term" value="P:methylation"/>
    <property type="evidence" value="ECO:0007669"/>
    <property type="project" value="UniProtKB-KW"/>
</dbReference>
<dbReference type="CDD" id="cd02440">
    <property type="entry name" value="AdoMet_MTases"/>
    <property type="match status" value="1"/>
</dbReference>
<protein>
    <submittedName>
        <fullName evidence="1">2-polyprenyl-3-methyl-5-hydroxy-6-metoxy-1, 4-benzoquinol methylase</fullName>
    </submittedName>
</protein>
<evidence type="ECO:0000313" key="1">
    <source>
        <dbReference type="EMBL" id="MBB4657813.1"/>
    </source>
</evidence>
<dbReference type="Pfam" id="PF13489">
    <property type="entry name" value="Methyltransf_23"/>
    <property type="match status" value="1"/>
</dbReference>
<dbReference type="AlphaFoldDB" id="A0A840I0L0"/>
<keyword evidence="1" id="KW-0489">Methyltransferase</keyword>
<dbReference type="InterPro" id="IPR029063">
    <property type="entry name" value="SAM-dependent_MTases_sf"/>
</dbReference>
<dbReference type="Gene3D" id="3.40.50.150">
    <property type="entry name" value="Vaccinia Virus protein VP39"/>
    <property type="match status" value="1"/>
</dbReference>
<evidence type="ECO:0000313" key="2">
    <source>
        <dbReference type="Proteomes" id="UP000563524"/>
    </source>
</evidence>
<keyword evidence="1" id="KW-0808">Transferase</keyword>
<gene>
    <name evidence="1" type="ORF">GGQ59_000313</name>
</gene>
<name>A0A840I0L0_9PROT</name>
<dbReference type="Proteomes" id="UP000563524">
    <property type="component" value="Unassembled WGS sequence"/>
</dbReference>
<dbReference type="SUPFAM" id="SSF53335">
    <property type="entry name" value="S-adenosyl-L-methionine-dependent methyltransferases"/>
    <property type="match status" value="1"/>
</dbReference>
<comment type="caution">
    <text evidence="1">The sequence shown here is derived from an EMBL/GenBank/DDBJ whole genome shotgun (WGS) entry which is preliminary data.</text>
</comment>
<reference evidence="1 2" key="1">
    <citation type="submission" date="2020-08" db="EMBL/GenBank/DDBJ databases">
        <title>Genomic Encyclopedia of Type Strains, Phase IV (KMG-IV): sequencing the most valuable type-strain genomes for metagenomic binning, comparative biology and taxonomic classification.</title>
        <authorList>
            <person name="Goeker M."/>
        </authorList>
    </citation>
    <scope>NUCLEOTIDE SEQUENCE [LARGE SCALE GENOMIC DNA]</scope>
    <source>
        <strain evidence="1 2">DSM 102850</strain>
    </source>
</reference>
<dbReference type="GO" id="GO:0008168">
    <property type="term" value="F:methyltransferase activity"/>
    <property type="evidence" value="ECO:0007669"/>
    <property type="project" value="UniProtKB-KW"/>
</dbReference>
<sequence length="439" mass="46940">MPSQPLERIATCRACEGTELTEAFCLPGEDPWVFCGDGEGRGGCGLLQRASVCAEAPLLAITPPSWTEQYRRRTAAAEALEMMTTRDGCALDIGCGDGALLSAYPRWVSPVGIDPRLPASGGQDWGYGLAEDFVTQDGQDALDEAGFGLFDVITAVGVLEEAEDPLAFLLRARDRLAEDGVLVLETPYAALALTRTLGSAFHDRARAVYMLSVLERLARAAALKIVRGAMTETAAGSIRLFLTHAAYAGHDYEPWTEGLARLWDEEAALALHGPAPYRAFAARHAARAAEIQALGATAAERFEHAYALCGGERMAAALRGAGLPEGFVTGIVGEAGLPGYAEGLDRLTEDEARSAPPDILIAPAWRRRESLEQWHGFVMEGGKLWFVEPELHVIDAHNYATELGRALAVTDGPGSVESLRAALSAMQRPALSVVAERRA</sequence>
<dbReference type="EMBL" id="JACHOB010000001">
    <property type="protein sequence ID" value="MBB4657813.1"/>
    <property type="molecule type" value="Genomic_DNA"/>
</dbReference>
<organism evidence="1 2">
    <name type="scientific">Parvularcula dongshanensis</name>
    <dbReference type="NCBI Taxonomy" id="1173995"/>
    <lineage>
        <taxon>Bacteria</taxon>
        <taxon>Pseudomonadati</taxon>
        <taxon>Pseudomonadota</taxon>
        <taxon>Alphaproteobacteria</taxon>
        <taxon>Parvularculales</taxon>
        <taxon>Parvularculaceae</taxon>
        <taxon>Parvularcula</taxon>
    </lineage>
</organism>
<dbReference type="RefSeq" id="WP_183815200.1">
    <property type="nucleotide sequence ID" value="NZ_JACHOB010000001.1"/>
</dbReference>
<proteinExistence type="predicted"/>
<keyword evidence="2" id="KW-1185">Reference proteome</keyword>